<evidence type="ECO:0000256" key="1">
    <source>
        <dbReference type="SAM" id="Phobius"/>
    </source>
</evidence>
<sequence>MPENKTIPREEDAPVMKTEKKAADTAAMIALFGTILVVSIALALATDLHIILRAVLSIIAGVIAAAVTHVVVSNRR</sequence>
<dbReference type="RefSeq" id="WP_204938485.1">
    <property type="nucleotide sequence ID" value="NZ_BAAAUM010000001.1"/>
</dbReference>
<reference evidence="2" key="2">
    <citation type="submission" date="2023-01" db="EMBL/GenBank/DDBJ databases">
        <authorList>
            <person name="Sun Q."/>
            <person name="Evtushenko L."/>
        </authorList>
    </citation>
    <scope>NUCLEOTIDE SEQUENCE</scope>
    <source>
        <strain evidence="2">VKM Ac-1958</strain>
    </source>
</reference>
<feature type="transmembrane region" description="Helical" evidence="1">
    <location>
        <begin position="50"/>
        <end position="72"/>
    </location>
</feature>
<gene>
    <name evidence="2" type="ORF">GCM10017596_05110</name>
</gene>
<comment type="caution">
    <text evidence="2">The sequence shown here is derived from an EMBL/GenBank/DDBJ whole genome shotgun (WGS) entry which is preliminary data.</text>
</comment>
<evidence type="ECO:0000313" key="3">
    <source>
        <dbReference type="Proteomes" id="UP001142325"/>
    </source>
</evidence>
<reference evidence="2" key="1">
    <citation type="journal article" date="2014" name="Int. J. Syst. Evol. Microbiol.">
        <title>Complete genome sequence of Corynebacterium casei LMG S-19264T (=DSM 44701T), isolated from a smear-ripened cheese.</title>
        <authorList>
            <consortium name="US DOE Joint Genome Institute (JGI-PGF)"/>
            <person name="Walter F."/>
            <person name="Albersmeier A."/>
            <person name="Kalinowski J."/>
            <person name="Ruckert C."/>
        </authorList>
    </citation>
    <scope>NUCLEOTIDE SEQUENCE</scope>
    <source>
        <strain evidence="2">VKM Ac-1958</strain>
    </source>
</reference>
<protein>
    <submittedName>
        <fullName evidence="2">Uncharacterized protein</fullName>
    </submittedName>
</protein>
<keyword evidence="1" id="KW-1133">Transmembrane helix</keyword>
<organism evidence="2 3">
    <name type="scientific">Microbacterium keratanolyticum</name>
    <dbReference type="NCBI Taxonomy" id="67574"/>
    <lineage>
        <taxon>Bacteria</taxon>
        <taxon>Bacillati</taxon>
        <taxon>Actinomycetota</taxon>
        <taxon>Actinomycetes</taxon>
        <taxon>Micrococcales</taxon>
        <taxon>Microbacteriaceae</taxon>
        <taxon>Microbacterium</taxon>
    </lineage>
</organism>
<dbReference type="Proteomes" id="UP001142325">
    <property type="component" value="Unassembled WGS sequence"/>
</dbReference>
<keyword evidence="3" id="KW-1185">Reference proteome</keyword>
<feature type="transmembrane region" description="Helical" evidence="1">
    <location>
        <begin position="26"/>
        <end position="44"/>
    </location>
</feature>
<name>A0A9W6HRH9_9MICO</name>
<keyword evidence="1" id="KW-0472">Membrane</keyword>
<proteinExistence type="predicted"/>
<dbReference type="EMBL" id="BSET01000001">
    <property type="protein sequence ID" value="GLK00796.1"/>
    <property type="molecule type" value="Genomic_DNA"/>
</dbReference>
<keyword evidence="1" id="KW-0812">Transmembrane</keyword>
<accession>A0A9W6HRH9</accession>
<evidence type="ECO:0000313" key="2">
    <source>
        <dbReference type="EMBL" id="GLK00796.1"/>
    </source>
</evidence>
<dbReference type="AlphaFoldDB" id="A0A9W6HRH9"/>